<dbReference type="SMART" id="SM00692">
    <property type="entry name" value="DM3"/>
    <property type="match status" value="1"/>
</dbReference>
<evidence type="ECO:0000256" key="3">
    <source>
        <dbReference type="ARBA" id="ARBA00022833"/>
    </source>
</evidence>
<dbReference type="Pfam" id="PF05485">
    <property type="entry name" value="THAP"/>
    <property type="match status" value="1"/>
</dbReference>
<organism evidence="8 9">
    <name type="scientific">Rhipicephalus microplus</name>
    <name type="common">Cattle tick</name>
    <name type="synonym">Boophilus microplus</name>
    <dbReference type="NCBI Taxonomy" id="6941"/>
    <lineage>
        <taxon>Eukaryota</taxon>
        <taxon>Metazoa</taxon>
        <taxon>Ecdysozoa</taxon>
        <taxon>Arthropoda</taxon>
        <taxon>Chelicerata</taxon>
        <taxon>Arachnida</taxon>
        <taxon>Acari</taxon>
        <taxon>Parasitiformes</taxon>
        <taxon>Ixodida</taxon>
        <taxon>Ixodoidea</taxon>
        <taxon>Ixodidae</taxon>
        <taxon>Rhipicephalinae</taxon>
        <taxon>Rhipicephalus</taxon>
        <taxon>Boophilus</taxon>
    </lineage>
</organism>
<evidence type="ECO:0000256" key="6">
    <source>
        <dbReference type="SAM" id="MobiDB-lite"/>
    </source>
</evidence>
<evidence type="ECO:0000256" key="4">
    <source>
        <dbReference type="ARBA" id="ARBA00023125"/>
    </source>
</evidence>
<dbReference type="EMBL" id="JABSTU010000002">
    <property type="protein sequence ID" value="KAH8037713.1"/>
    <property type="molecule type" value="Genomic_DNA"/>
</dbReference>
<dbReference type="InterPro" id="IPR038441">
    <property type="entry name" value="THAP_Znf_sf"/>
</dbReference>
<keyword evidence="2 5" id="KW-0863">Zinc-finger</keyword>
<evidence type="ECO:0000256" key="5">
    <source>
        <dbReference type="PROSITE-ProRule" id="PRU00309"/>
    </source>
</evidence>
<protein>
    <recommendedName>
        <fullName evidence="7">THAP-type domain-containing protein</fullName>
    </recommendedName>
</protein>
<keyword evidence="1" id="KW-0479">Metal-binding</keyword>
<evidence type="ECO:0000313" key="9">
    <source>
        <dbReference type="Proteomes" id="UP000821866"/>
    </source>
</evidence>
<dbReference type="SMART" id="SM00980">
    <property type="entry name" value="THAP"/>
    <property type="match status" value="1"/>
</dbReference>
<keyword evidence="9" id="KW-1185">Reference proteome</keyword>
<sequence length="377" mass="42273">MTKARLRHCYAPGCRTGYAGVKADRKLSLFSVPKDERRRKIWERNLHRSDKALEENCAVCELHFEDRYILRDYVHIIDVKEVRIARGVPALTPDAVPAILPNAPKYLSTKLPPKRAPRKREAPTVPGPQNSKKACTSTPVDDDFESQDDVHDVSTASLKLENLRELRTPFKCWPPRDAERLALWQRAVPRQDKKLSSTSSVCDLHFSNEDISKVFEQDICVALSDNLEVTVCANGRIVPSCVYAGEPSIEMNSFDDLKCLIRYIEKLKLCQGCPADKYPKIASSLVAKKEGKERPFTTRAAGFLLHSNGLTVAAAPPGERKRNGAMHQRQPPWEFENWQDLVTLADTSPFSSPPTEEASSVSPPYRGVAMVVRLPLA</sequence>
<evidence type="ECO:0000313" key="8">
    <source>
        <dbReference type="EMBL" id="KAH8037713.1"/>
    </source>
</evidence>
<dbReference type="InterPro" id="IPR026516">
    <property type="entry name" value="THAP1/10"/>
</dbReference>
<dbReference type="GO" id="GO:0043565">
    <property type="term" value="F:sequence-specific DNA binding"/>
    <property type="evidence" value="ECO:0007669"/>
    <property type="project" value="InterPro"/>
</dbReference>
<feature type="compositionally biased region" description="Polar residues" evidence="6">
    <location>
        <begin position="127"/>
        <end position="139"/>
    </location>
</feature>
<accession>A0A9J6ETH0</accession>
<dbReference type="PANTHER" id="PTHR46600">
    <property type="entry name" value="THAP DOMAIN-CONTAINING"/>
    <property type="match status" value="1"/>
</dbReference>
<dbReference type="Proteomes" id="UP000821866">
    <property type="component" value="Chromosome 10"/>
</dbReference>
<dbReference type="SUPFAM" id="SSF57716">
    <property type="entry name" value="Glucocorticoid receptor-like (DNA-binding domain)"/>
    <property type="match status" value="2"/>
</dbReference>
<dbReference type="PANTHER" id="PTHR46600:SF11">
    <property type="entry name" value="THAP DOMAIN-CONTAINING PROTEIN 10"/>
    <property type="match status" value="1"/>
</dbReference>
<reference evidence="8" key="2">
    <citation type="submission" date="2021-09" db="EMBL/GenBank/DDBJ databases">
        <authorList>
            <person name="Jia N."/>
            <person name="Wang J."/>
            <person name="Shi W."/>
            <person name="Du L."/>
            <person name="Sun Y."/>
            <person name="Zhan W."/>
            <person name="Jiang J."/>
            <person name="Wang Q."/>
            <person name="Zhang B."/>
            <person name="Ji P."/>
            <person name="Sakyi L.B."/>
            <person name="Cui X."/>
            <person name="Yuan T."/>
            <person name="Jiang B."/>
            <person name="Yang W."/>
            <person name="Lam T.T.-Y."/>
            <person name="Chang Q."/>
            <person name="Ding S."/>
            <person name="Wang X."/>
            <person name="Zhu J."/>
            <person name="Ruan X."/>
            <person name="Zhao L."/>
            <person name="Wei J."/>
            <person name="Que T."/>
            <person name="Du C."/>
            <person name="Cheng J."/>
            <person name="Dai P."/>
            <person name="Han X."/>
            <person name="Huang E."/>
            <person name="Gao Y."/>
            <person name="Liu J."/>
            <person name="Shao H."/>
            <person name="Ye R."/>
            <person name="Li L."/>
            <person name="Wei W."/>
            <person name="Wang X."/>
            <person name="Wang C."/>
            <person name="Huo Q."/>
            <person name="Li W."/>
            <person name="Guo W."/>
            <person name="Chen H."/>
            <person name="Chen S."/>
            <person name="Zhou L."/>
            <person name="Zhou L."/>
            <person name="Ni X."/>
            <person name="Tian J."/>
            <person name="Zhou Y."/>
            <person name="Sheng Y."/>
            <person name="Liu T."/>
            <person name="Pan Y."/>
            <person name="Xia L."/>
            <person name="Li J."/>
            <person name="Zhao F."/>
            <person name="Cao W."/>
        </authorList>
    </citation>
    <scope>NUCLEOTIDE SEQUENCE</scope>
    <source>
        <strain evidence="8">Rmic-2018</strain>
        <tissue evidence="8">Larvae</tissue>
    </source>
</reference>
<evidence type="ECO:0000259" key="7">
    <source>
        <dbReference type="PROSITE" id="PS50950"/>
    </source>
</evidence>
<evidence type="ECO:0000256" key="1">
    <source>
        <dbReference type="ARBA" id="ARBA00022723"/>
    </source>
</evidence>
<dbReference type="InterPro" id="IPR006612">
    <property type="entry name" value="THAP_Znf"/>
</dbReference>
<proteinExistence type="predicted"/>
<dbReference type="PROSITE" id="PS50950">
    <property type="entry name" value="ZF_THAP"/>
    <property type="match status" value="1"/>
</dbReference>
<reference evidence="8" key="1">
    <citation type="journal article" date="2020" name="Cell">
        <title>Large-Scale Comparative Analyses of Tick Genomes Elucidate Their Genetic Diversity and Vector Capacities.</title>
        <authorList>
            <consortium name="Tick Genome and Microbiome Consortium (TIGMIC)"/>
            <person name="Jia N."/>
            <person name="Wang J."/>
            <person name="Shi W."/>
            <person name="Du L."/>
            <person name="Sun Y."/>
            <person name="Zhan W."/>
            <person name="Jiang J.F."/>
            <person name="Wang Q."/>
            <person name="Zhang B."/>
            <person name="Ji P."/>
            <person name="Bell-Sakyi L."/>
            <person name="Cui X.M."/>
            <person name="Yuan T.T."/>
            <person name="Jiang B.G."/>
            <person name="Yang W.F."/>
            <person name="Lam T.T."/>
            <person name="Chang Q.C."/>
            <person name="Ding S.J."/>
            <person name="Wang X.J."/>
            <person name="Zhu J.G."/>
            <person name="Ruan X.D."/>
            <person name="Zhao L."/>
            <person name="Wei J.T."/>
            <person name="Ye R.Z."/>
            <person name="Que T.C."/>
            <person name="Du C.H."/>
            <person name="Zhou Y.H."/>
            <person name="Cheng J.X."/>
            <person name="Dai P.F."/>
            <person name="Guo W.B."/>
            <person name="Han X.H."/>
            <person name="Huang E.J."/>
            <person name="Li L.F."/>
            <person name="Wei W."/>
            <person name="Gao Y.C."/>
            <person name="Liu J.Z."/>
            <person name="Shao H.Z."/>
            <person name="Wang X."/>
            <person name="Wang C.C."/>
            <person name="Yang T.C."/>
            <person name="Huo Q.B."/>
            <person name="Li W."/>
            <person name="Chen H.Y."/>
            <person name="Chen S.E."/>
            <person name="Zhou L.G."/>
            <person name="Ni X.B."/>
            <person name="Tian J.H."/>
            <person name="Sheng Y."/>
            <person name="Liu T."/>
            <person name="Pan Y.S."/>
            <person name="Xia L.Y."/>
            <person name="Li J."/>
            <person name="Zhao F."/>
            <person name="Cao W.C."/>
        </authorList>
    </citation>
    <scope>NUCLEOTIDE SEQUENCE</scope>
    <source>
        <strain evidence="8">Rmic-2018</strain>
    </source>
</reference>
<keyword evidence="3" id="KW-0862">Zinc</keyword>
<dbReference type="AlphaFoldDB" id="A0A9J6ETH0"/>
<feature type="domain" description="THAP-type" evidence="7">
    <location>
        <begin position="1"/>
        <end position="100"/>
    </location>
</feature>
<gene>
    <name evidence="8" type="ORF">HPB51_015758</name>
</gene>
<comment type="caution">
    <text evidence="8">The sequence shown here is derived from an EMBL/GenBank/DDBJ whole genome shotgun (WGS) entry which is preliminary data.</text>
</comment>
<name>A0A9J6ETH0_RHIMP</name>
<keyword evidence="4 5" id="KW-0238">DNA-binding</keyword>
<dbReference type="Gene3D" id="6.20.210.20">
    <property type="entry name" value="THAP domain"/>
    <property type="match status" value="1"/>
</dbReference>
<dbReference type="GO" id="GO:0008270">
    <property type="term" value="F:zinc ion binding"/>
    <property type="evidence" value="ECO:0007669"/>
    <property type="project" value="UniProtKB-KW"/>
</dbReference>
<feature type="region of interest" description="Disordered" evidence="6">
    <location>
        <begin position="106"/>
        <end position="148"/>
    </location>
</feature>
<evidence type="ECO:0000256" key="2">
    <source>
        <dbReference type="ARBA" id="ARBA00022771"/>
    </source>
</evidence>